<reference evidence="3" key="1">
    <citation type="submission" date="2019-10" db="EMBL/GenBank/DDBJ databases">
        <title>Lacipirellula parvula gen. nov., sp. nov., representing a lineage of planctomycetes widespread in freshwater anoxic habitats, and description of the family Lacipirellulaceae.</title>
        <authorList>
            <person name="Dedysh S.N."/>
            <person name="Kulichevskaya I.S."/>
            <person name="Beletsky A.V."/>
            <person name="Rakitin A.L."/>
            <person name="Mardanov A.V."/>
            <person name="Ivanova A.A."/>
            <person name="Saltykova V.X."/>
            <person name="Rijpstra W.I.C."/>
            <person name="Sinninghe Damste J.S."/>
            <person name="Ravin N.V."/>
        </authorList>
    </citation>
    <scope>NUCLEOTIDE SEQUENCE [LARGE SCALE GENOMIC DNA]</scope>
    <source>
        <strain evidence="3">PX69</strain>
    </source>
</reference>
<keyword evidence="1" id="KW-0732">Signal</keyword>
<name>A0A5K7X573_9BACT</name>
<gene>
    <name evidence="2" type="ORF">PLANPX_0594</name>
</gene>
<proteinExistence type="predicted"/>
<dbReference type="Gene3D" id="1.25.40.10">
    <property type="entry name" value="Tetratricopeptide repeat domain"/>
    <property type="match status" value="1"/>
</dbReference>
<sequence>MKLKALLLGPTMLFAGMAIGVNGCSSPADKLEDVRRSAQEQYDSAATDFAARNYSAAGQKFNAALTIGGLNPDLYCDATVKRAVCWVATGKTTEAIGELDRLEPGAPNLDQIYAARSYALAKQGKAAESRAALAKARQFNRTVQEFKD</sequence>
<accession>A0A5K7X573</accession>
<evidence type="ECO:0008006" key="4">
    <source>
        <dbReference type="Google" id="ProtNLM"/>
    </source>
</evidence>
<evidence type="ECO:0000256" key="1">
    <source>
        <dbReference type="SAM" id="SignalP"/>
    </source>
</evidence>
<evidence type="ECO:0000313" key="3">
    <source>
        <dbReference type="Proteomes" id="UP000326837"/>
    </source>
</evidence>
<organism evidence="2 3">
    <name type="scientific">Lacipirellula parvula</name>
    <dbReference type="NCBI Taxonomy" id="2650471"/>
    <lineage>
        <taxon>Bacteria</taxon>
        <taxon>Pseudomonadati</taxon>
        <taxon>Planctomycetota</taxon>
        <taxon>Planctomycetia</taxon>
        <taxon>Pirellulales</taxon>
        <taxon>Lacipirellulaceae</taxon>
        <taxon>Lacipirellula</taxon>
    </lineage>
</organism>
<feature type="chain" id="PRO_5024925676" description="Tetratricopeptide repeat protein" evidence="1">
    <location>
        <begin position="21"/>
        <end position="148"/>
    </location>
</feature>
<protein>
    <recommendedName>
        <fullName evidence="4">Tetratricopeptide repeat protein</fullName>
    </recommendedName>
</protein>
<feature type="signal peptide" evidence="1">
    <location>
        <begin position="1"/>
        <end position="20"/>
    </location>
</feature>
<dbReference type="InterPro" id="IPR011990">
    <property type="entry name" value="TPR-like_helical_dom_sf"/>
</dbReference>
<evidence type="ECO:0000313" key="2">
    <source>
        <dbReference type="EMBL" id="BBO30982.1"/>
    </source>
</evidence>
<dbReference type="EMBL" id="AP021861">
    <property type="protein sequence ID" value="BBO30982.1"/>
    <property type="molecule type" value="Genomic_DNA"/>
</dbReference>
<dbReference type="SUPFAM" id="SSF48452">
    <property type="entry name" value="TPR-like"/>
    <property type="match status" value="1"/>
</dbReference>
<dbReference type="KEGG" id="lpav:PLANPX_0594"/>
<dbReference type="Proteomes" id="UP000326837">
    <property type="component" value="Chromosome"/>
</dbReference>
<dbReference type="AlphaFoldDB" id="A0A5K7X573"/>
<keyword evidence="3" id="KW-1185">Reference proteome</keyword>